<sequence length="77" mass="8892">MSRKWLVKIEDRGSTIFEKKINGDNNARSLFIIKQIQILSELNLNDQIIQSNPLAGEARGLMTVMPNDQVIYMIRIF</sequence>
<evidence type="ECO:0000313" key="2">
    <source>
        <dbReference type="Proteomes" id="UP001249945"/>
    </source>
</evidence>
<protein>
    <submittedName>
        <fullName evidence="1">Uncharacterized protein</fullName>
    </submittedName>
</protein>
<evidence type="ECO:0000313" key="1">
    <source>
        <dbReference type="EMBL" id="MDT1972885.1"/>
    </source>
</evidence>
<dbReference type="AlphaFoldDB" id="A0AAW8R5H9"/>
<name>A0AAW8R5H9_CARDV</name>
<comment type="caution">
    <text evidence="1">The sequence shown here is derived from an EMBL/GenBank/DDBJ whole genome shotgun (WGS) entry which is preliminary data.</text>
</comment>
<organism evidence="1 2">
    <name type="scientific">Carnobacterium divergens</name>
    <name type="common">Lactobacillus divergens</name>
    <dbReference type="NCBI Taxonomy" id="2748"/>
    <lineage>
        <taxon>Bacteria</taxon>
        <taxon>Bacillati</taxon>
        <taxon>Bacillota</taxon>
        <taxon>Bacilli</taxon>
        <taxon>Lactobacillales</taxon>
        <taxon>Carnobacteriaceae</taxon>
        <taxon>Carnobacterium</taxon>
    </lineage>
</organism>
<gene>
    <name evidence="1" type="ORF">MX635_00580</name>
</gene>
<dbReference type="RefSeq" id="WP_311779712.1">
    <property type="nucleotide sequence ID" value="NZ_JALRMR010000001.1"/>
</dbReference>
<dbReference type="EMBL" id="JALRMR010000001">
    <property type="protein sequence ID" value="MDT1972885.1"/>
    <property type="molecule type" value="Genomic_DNA"/>
</dbReference>
<reference evidence="1" key="1">
    <citation type="submission" date="2022-04" db="EMBL/GenBank/DDBJ databases">
        <title>Draft genome sequences of lactic acid bacteria (LAB) strains involved in meat spoilage.</title>
        <authorList>
            <person name="Palevich N."/>
        </authorList>
    </citation>
    <scope>NUCLEOTIDE SEQUENCE</scope>
    <source>
        <strain evidence="1">9-14</strain>
    </source>
</reference>
<accession>A0AAW8R5H9</accession>
<proteinExistence type="predicted"/>
<dbReference type="Proteomes" id="UP001249945">
    <property type="component" value="Unassembled WGS sequence"/>
</dbReference>